<feature type="region of interest" description="Disordered" evidence="1">
    <location>
        <begin position="46"/>
        <end position="69"/>
    </location>
</feature>
<gene>
    <name evidence="2" type="ORF">PV327_001349</name>
</gene>
<protein>
    <submittedName>
        <fullName evidence="2">Uncharacterized protein</fullName>
    </submittedName>
</protein>
<reference evidence="2" key="2">
    <citation type="submission" date="2023-03" db="EMBL/GenBank/DDBJ databases">
        <authorList>
            <person name="Inwood S.N."/>
            <person name="Skelly J.G."/>
            <person name="Guhlin J."/>
            <person name="Harrop T.W.R."/>
            <person name="Goldson S.G."/>
            <person name="Dearden P.K."/>
        </authorList>
    </citation>
    <scope>NUCLEOTIDE SEQUENCE</scope>
    <source>
        <strain evidence="2">Lincoln</strain>
        <tissue evidence="2">Whole body</tissue>
    </source>
</reference>
<keyword evidence="3" id="KW-1185">Reference proteome</keyword>
<dbReference type="Proteomes" id="UP001168972">
    <property type="component" value="Unassembled WGS sequence"/>
</dbReference>
<comment type="caution">
    <text evidence="2">The sequence shown here is derived from an EMBL/GenBank/DDBJ whole genome shotgun (WGS) entry which is preliminary data.</text>
</comment>
<evidence type="ECO:0000313" key="2">
    <source>
        <dbReference type="EMBL" id="KAK0183296.1"/>
    </source>
</evidence>
<dbReference type="EMBL" id="JAQQBR010000001">
    <property type="protein sequence ID" value="KAK0183296.1"/>
    <property type="molecule type" value="Genomic_DNA"/>
</dbReference>
<feature type="compositionally biased region" description="Low complexity" evidence="1">
    <location>
        <begin position="46"/>
        <end position="55"/>
    </location>
</feature>
<evidence type="ECO:0000313" key="3">
    <source>
        <dbReference type="Proteomes" id="UP001168972"/>
    </source>
</evidence>
<proteinExistence type="predicted"/>
<accession>A0AA39L3B3</accession>
<evidence type="ECO:0000256" key="1">
    <source>
        <dbReference type="SAM" id="MobiDB-lite"/>
    </source>
</evidence>
<organism evidence="2 3">
    <name type="scientific">Microctonus hyperodae</name>
    <name type="common">Parasitoid wasp</name>
    <dbReference type="NCBI Taxonomy" id="165561"/>
    <lineage>
        <taxon>Eukaryota</taxon>
        <taxon>Metazoa</taxon>
        <taxon>Ecdysozoa</taxon>
        <taxon>Arthropoda</taxon>
        <taxon>Hexapoda</taxon>
        <taxon>Insecta</taxon>
        <taxon>Pterygota</taxon>
        <taxon>Neoptera</taxon>
        <taxon>Endopterygota</taxon>
        <taxon>Hymenoptera</taxon>
        <taxon>Apocrita</taxon>
        <taxon>Ichneumonoidea</taxon>
        <taxon>Braconidae</taxon>
        <taxon>Euphorinae</taxon>
        <taxon>Microctonus</taxon>
    </lineage>
</organism>
<dbReference type="AlphaFoldDB" id="A0AA39L3B3"/>
<sequence>MELGKNSKLKISNGRRYYGTYLIYDVANSCVAALHTKVPRTIAGLTCPTSSPSTPHTQNPHARKGLGKL</sequence>
<reference evidence="2" key="1">
    <citation type="journal article" date="2023" name="bioRxiv">
        <title>Scaffold-level genome assemblies of two parasitoid biocontrol wasps reveal the parthenogenesis mechanism and an associated novel virus.</title>
        <authorList>
            <person name="Inwood S."/>
            <person name="Skelly J."/>
            <person name="Guhlin J."/>
            <person name="Harrop T."/>
            <person name="Goldson S."/>
            <person name="Dearden P."/>
        </authorList>
    </citation>
    <scope>NUCLEOTIDE SEQUENCE</scope>
    <source>
        <strain evidence="2">Lincoln</strain>
        <tissue evidence="2">Whole body</tissue>
    </source>
</reference>
<name>A0AA39L3B3_MICHY</name>